<sequence length="683" mass="72827">MSLFFALSVRWRFARGVILAALVLALPTLQGCNSGSESAVSDACMTYWVSPTGSDDTGDGSAAHPFASIQKAQATIRDGGLRGQCKIAVNIAGGVYHLKAPLVFGPGDSGAKGAEIVYQAAPNSTQPVVLSGGLDIHDFQCSGGRCVAQVPDLPAGILPRQFYVDDHRAIRARSNTSSAINPDYGWVAAGYKPVHSVPTLTHPELVEAVSTTQWKMMRCPVARDDGGTLVMAQPCWDNGKTFPAPWNFYQLSWLENAPEFLTDPNMWYLDPYTKTLTYLMASGTPPQTATLPVLESLLQIKGASAAPVAYLQFRNLEFAYATWLQPNSGDGYMSDQSGNRLIGSGYQKNLIGHQPVTYATPGNVSLRYAQHIDFIGNTFKHLGGVALSLDTGSQNNTIRGNRFTDISSSAVQIGGVSAQDARPDAAAANSGNVVENNTIAYTGVDYWDTAGIYVGFAKDTVIAHNAISHVPWSGLAIGWGWGLFDQSGYPGLPHATPGMWGAHATPTIMSNNRIVANRFSHFLEKLWDGGAIYTNGAQGTSMGNGLLIQGNVAESKRPGAGGNIFYTDGGSQFITLTQNVTLNDPTGTVDFGACGYPTSFEGPLLTEDLCLLNWVPYGADMGGCLPVGDLKFSNNYFSDPTTFYAICHNRYDPPKPVNVSIANIGITSAADVPSYILDNAGPQ</sequence>
<dbReference type="AlphaFoldDB" id="A0A191ZJD9"/>
<dbReference type="SMART" id="SM00710">
    <property type="entry name" value="PbH1"/>
    <property type="match status" value="6"/>
</dbReference>
<dbReference type="Gene3D" id="2.160.20.10">
    <property type="entry name" value="Single-stranded right-handed beta-helix, Pectin lyase-like"/>
    <property type="match status" value="2"/>
</dbReference>
<evidence type="ECO:0000259" key="2">
    <source>
        <dbReference type="Pfam" id="PF13229"/>
    </source>
</evidence>
<dbReference type="STRING" id="1860122.A9404_11770"/>
<name>A0A191ZJD9_9GAMM</name>
<evidence type="ECO:0000256" key="1">
    <source>
        <dbReference type="SAM" id="SignalP"/>
    </source>
</evidence>
<evidence type="ECO:0000313" key="3">
    <source>
        <dbReference type="EMBL" id="ANJ67962.1"/>
    </source>
</evidence>
<dbReference type="Pfam" id="PF13229">
    <property type="entry name" value="Beta_helix"/>
    <property type="match status" value="1"/>
</dbReference>
<dbReference type="PANTHER" id="PTHR36453">
    <property type="entry name" value="SECRETED PROTEIN-RELATED"/>
    <property type="match status" value="1"/>
</dbReference>
<dbReference type="InterPro" id="IPR006626">
    <property type="entry name" value="PbH1"/>
</dbReference>
<dbReference type="InterPro" id="IPR012334">
    <property type="entry name" value="Pectin_lyas_fold"/>
</dbReference>
<feature type="domain" description="Right handed beta helix" evidence="2">
    <location>
        <begin position="364"/>
        <end position="571"/>
    </location>
</feature>
<dbReference type="EMBL" id="CP016027">
    <property type="protein sequence ID" value="ANJ67962.1"/>
    <property type="molecule type" value="Genomic_DNA"/>
</dbReference>
<keyword evidence="4" id="KW-1185">Reference proteome</keyword>
<dbReference type="InterPro" id="IPR011050">
    <property type="entry name" value="Pectin_lyase_fold/virulence"/>
</dbReference>
<dbReference type="KEGG" id="haz:A9404_11770"/>
<dbReference type="OrthoDB" id="227157at2"/>
<feature type="chain" id="PRO_5008250437" description="Right handed beta helix domain-containing protein" evidence="1">
    <location>
        <begin position="21"/>
        <end position="683"/>
    </location>
</feature>
<organism evidence="3 4">
    <name type="scientific">Halothiobacillus diazotrophicus</name>
    <dbReference type="NCBI Taxonomy" id="1860122"/>
    <lineage>
        <taxon>Bacteria</taxon>
        <taxon>Pseudomonadati</taxon>
        <taxon>Pseudomonadota</taxon>
        <taxon>Gammaproteobacteria</taxon>
        <taxon>Chromatiales</taxon>
        <taxon>Halothiobacillaceae</taxon>
        <taxon>Halothiobacillus</taxon>
    </lineage>
</organism>
<dbReference type="RefSeq" id="WP_066101880.1">
    <property type="nucleotide sequence ID" value="NZ_CP016027.1"/>
</dbReference>
<dbReference type="PANTHER" id="PTHR36453:SF1">
    <property type="entry name" value="RIGHT HANDED BETA HELIX DOMAIN-CONTAINING PROTEIN"/>
    <property type="match status" value="1"/>
</dbReference>
<reference evidence="3 4" key="1">
    <citation type="submission" date="2016-06" db="EMBL/GenBank/DDBJ databases">
        <title>Insight into the functional genes involving in sulfur oxidation in Pearl River water.</title>
        <authorList>
            <person name="Luo J."/>
            <person name="Tan X."/>
            <person name="Lin W."/>
        </authorList>
    </citation>
    <scope>NUCLEOTIDE SEQUENCE [LARGE SCALE GENOMIC DNA]</scope>
    <source>
        <strain evidence="3 4">LS2</strain>
    </source>
</reference>
<dbReference type="InterPro" id="IPR039448">
    <property type="entry name" value="Beta_helix"/>
</dbReference>
<accession>A0A191ZJD9</accession>
<evidence type="ECO:0000313" key="4">
    <source>
        <dbReference type="Proteomes" id="UP000078596"/>
    </source>
</evidence>
<keyword evidence="1" id="KW-0732">Signal</keyword>
<dbReference type="Proteomes" id="UP000078596">
    <property type="component" value="Chromosome"/>
</dbReference>
<proteinExistence type="predicted"/>
<dbReference type="SUPFAM" id="SSF51126">
    <property type="entry name" value="Pectin lyase-like"/>
    <property type="match status" value="1"/>
</dbReference>
<gene>
    <name evidence="3" type="ORF">A9404_11770</name>
</gene>
<feature type="signal peptide" evidence="1">
    <location>
        <begin position="1"/>
        <end position="20"/>
    </location>
</feature>
<protein>
    <recommendedName>
        <fullName evidence="2">Right handed beta helix domain-containing protein</fullName>
    </recommendedName>
</protein>